<evidence type="ECO:0000256" key="3">
    <source>
        <dbReference type="ARBA" id="ARBA00022475"/>
    </source>
</evidence>
<evidence type="ECO:0000256" key="6">
    <source>
        <dbReference type="ARBA" id="ARBA00023136"/>
    </source>
</evidence>
<dbReference type="Pfam" id="PF05977">
    <property type="entry name" value="MFS_3"/>
    <property type="match status" value="1"/>
</dbReference>
<keyword evidence="3" id="KW-1003">Cell membrane</keyword>
<dbReference type="InterPro" id="IPR020846">
    <property type="entry name" value="MFS_dom"/>
</dbReference>
<dbReference type="Proteomes" id="UP000612899">
    <property type="component" value="Unassembled WGS sequence"/>
</dbReference>
<evidence type="ECO:0000313" key="10">
    <source>
        <dbReference type="Proteomes" id="UP000612899"/>
    </source>
</evidence>
<evidence type="ECO:0000256" key="7">
    <source>
        <dbReference type="SAM" id="Phobius"/>
    </source>
</evidence>
<keyword evidence="6 7" id="KW-0472">Membrane</keyword>
<dbReference type="InterPro" id="IPR036259">
    <property type="entry name" value="MFS_trans_sf"/>
</dbReference>
<comment type="subcellular location">
    <subcellularLocation>
        <location evidence="1">Cell membrane</location>
        <topology evidence="1">Multi-pass membrane protein</topology>
    </subcellularLocation>
</comment>
<evidence type="ECO:0000256" key="1">
    <source>
        <dbReference type="ARBA" id="ARBA00004651"/>
    </source>
</evidence>
<feature type="transmembrane region" description="Helical" evidence="7">
    <location>
        <begin position="20"/>
        <end position="45"/>
    </location>
</feature>
<feature type="transmembrane region" description="Helical" evidence="7">
    <location>
        <begin position="226"/>
        <end position="251"/>
    </location>
</feature>
<evidence type="ECO:0000256" key="2">
    <source>
        <dbReference type="ARBA" id="ARBA00022448"/>
    </source>
</evidence>
<protein>
    <recommendedName>
        <fullName evidence="8">Major facilitator superfamily (MFS) profile domain-containing protein</fullName>
    </recommendedName>
</protein>
<dbReference type="Gene3D" id="1.20.1250.20">
    <property type="entry name" value="MFS general substrate transporter like domains"/>
    <property type="match status" value="1"/>
</dbReference>
<dbReference type="RefSeq" id="WP_203914939.1">
    <property type="nucleotide sequence ID" value="NZ_BONY01000123.1"/>
</dbReference>
<proteinExistence type="predicted"/>
<gene>
    <name evidence="9" type="ORF">Rhe02_92890</name>
</gene>
<comment type="caution">
    <text evidence="9">The sequence shown here is derived from an EMBL/GenBank/DDBJ whole genome shotgun (WGS) entry which is preliminary data.</text>
</comment>
<feature type="transmembrane region" description="Helical" evidence="7">
    <location>
        <begin position="257"/>
        <end position="279"/>
    </location>
</feature>
<feature type="transmembrane region" description="Helical" evidence="7">
    <location>
        <begin position="356"/>
        <end position="376"/>
    </location>
</feature>
<dbReference type="CDD" id="cd06173">
    <property type="entry name" value="MFS_MefA_like"/>
    <property type="match status" value="1"/>
</dbReference>
<feature type="transmembrane region" description="Helical" evidence="7">
    <location>
        <begin position="51"/>
        <end position="74"/>
    </location>
</feature>
<keyword evidence="2" id="KW-0813">Transport</keyword>
<dbReference type="PROSITE" id="PS50850">
    <property type="entry name" value="MFS"/>
    <property type="match status" value="1"/>
</dbReference>
<dbReference type="PANTHER" id="PTHR23513:SF6">
    <property type="entry name" value="MAJOR FACILITATOR SUPERFAMILY ASSOCIATED DOMAIN-CONTAINING PROTEIN"/>
    <property type="match status" value="1"/>
</dbReference>
<feature type="transmembrane region" description="Helical" evidence="7">
    <location>
        <begin position="382"/>
        <end position="398"/>
    </location>
</feature>
<evidence type="ECO:0000259" key="8">
    <source>
        <dbReference type="PROSITE" id="PS50850"/>
    </source>
</evidence>
<reference evidence="9" key="1">
    <citation type="submission" date="2021-01" db="EMBL/GenBank/DDBJ databases">
        <title>Whole genome shotgun sequence of Rhizocola hellebori NBRC 109834.</title>
        <authorList>
            <person name="Komaki H."/>
            <person name="Tamura T."/>
        </authorList>
    </citation>
    <scope>NUCLEOTIDE SEQUENCE</scope>
    <source>
        <strain evidence="9">NBRC 109834</strain>
    </source>
</reference>
<keyword evidence="4 7" id="KW-0812">Transmembrane</keyword>
<dbReference type="GO" id="GO:0022857">
    <property type="term" value="F:transmembrane transporter activity"/>
    <property type="evidence" value="ECO:0007669"/>
    <property type="project" value="InterPro"/>
</dbReference>
<keyword evidence="10" id="KW-1185">Reference proteome</keyword>
<feature type="transmembrane region" description="Helical" evidence="7">
    <location>
        <begin position="291"/>
        <end position="309"/>
    </location>
</feature>
<evidence type="ECO:0000313" key="9">
    <source>
        <dbReference type="EMBL" id="GIH11222.1"/>
    </source>
</evidence>
<dbReference type="AlphaFoldDB" id="A0A8J3QJI1"/>
<feature type="transmembrane region" description="Helical" evidence="7">
    <location>
        <begin position="315"/>
        <end position="335"/>
    </location>
</feature>
<evidence type="ECO:0000256" key="4">
    <source>
        <dbReference type="ARBA" id="ARBA00022692"/>
    </source>
</evidence>
<name>A0A8J3QJI1_9ACTN</name>
<organism evidence="9 10">
    <name type="scientific">Rhizocola hellebori</name>
    <dbReference type="NCBI Taxonomy" id="1392758"/>
    <lineage>
        <taxon>Bacteria</taxon>
        <taxon>Bacillati</taxon>
        <taxon>Actinomycetota</taxon>
        <taxon>Actinomycetes</taxon>
        <taxon>Micromonosporales</taxon>
        <taxon>Micromonosporaceae</taxon>
        <taxon>Rhizocola</taxon>
    </lineage>
</organism>
<keyword evidence="5 7" id="KW-1133">Transmembrane helix</keyword>
<dbReference type="PANTHER" id="PTHR23513">
    <property type="entry name" value="INTEGRAL MEMBRANE EFFLUX PROTEIN-RELATED"/>
    <property type="match status" value="1"/>
</dbReference>
<sequence>MNTEAASPESASKSRGLRPLWAATAASSLGDGAYLAAAPLLAATLTQDPVAVSLVATATLAPWFLVGPFAGALVDRWPRRTVMIVSDLVRALCVLALAVLVITDQASIAAIAVVGFVLTSGQSFHNAAAQAIIPHLIGRDRAALASGNSRLATTESVAAGFVGPPLGSALFSVTPWLPIAADATSFAASAALLRAVPAPPPPKHNGEGIFTSLAQATRWMFQHRQLLELALLIAGGNLATNAAMATFVLYAHEDLGVTAWGFGLLLAVQAIGATLGGWVATRMARRLTFRAMLPIAQVGRAIAFLLLAFTSSPYVAGACMAAIGASFTVGTVAAVSARQQLVPDEMLGRVVNVFRLIGNGAAPIGAAIGGLLAAAYSLGTPILIAGLFTLIVAALSLLPQFRPPSSADAAPHRRSEG</sequence>
<dbReference type="SUPFAM" id="SSF103473">
    <property type="entry name" value="MFS general substrate transporter"/>
    <property type="match status" value="1"/>
</dbReference>
<dbReference type="EMBL" id="BONY01000123">
    <property type="protein sequence ID" value="GIH11222.1"/>
    <property type="molecule type" value="Genomic_DNA"/>
</dbReference>
<dbReference type="GO" id="GO:0005886">
    <property type="term" value="C:plasma membrane"/>
    <property type="evidence" value="ECO:0007669"/>
    <property type="project" value="UniProtKB-SubCell"/>
</dbReference>
<dbReference type="InterPro" id="IPR010290">
    <property type="entry name" value="TM_effector"/>
</dbReference>
<feature type="domain" description="Major facilitator superfamily (MFS) profile" evidence="8">
    <location>
        <begin position="1"/>
        <end position="404"/>
    </location>
</feature>
<accession>A0A8J3QJI1</accession>
<evidence type="ECO:0000256" key="5">
    <source>
        <dbReference type="ARBA" id="ARBA00022989"/>
    </source>
</evidence>